<dbReference type="PANTHER" id="PTHR45962:SF1">
    <property type="entry name" value="N-FATTY-ACYL-AMINO ACID SYNTHASE_HYDROLASE PM20D1"/>
    <property type="match status" value="1"/>
</dbReference>
<feature type="signal peptide" evidence="6">
    <location>
        <begin position="1"/>
        <end position="22"/>
    </location>
</feature>
<gene>
    <name evidence="8" type="ORF">E4634_03250</name>
</gene>
<dbReference type="InterPro" id="IPR011650">
    <property type="entry name" value="Peptidase_M20_dimer"/>
</dbReference>
<dbReference type="Gene3D" id="1.10.150.900">
    <property type="match status" value="1"/>
</dbReference>
<sequence>MYKTLPLLALLLCATATPNAMASDDHHDQALAIYRHAISLRTAQGHGKVPELAKYLAGQFRAAGFPEQDIHVLPVGETAALVVRYRGDGSAGKKPVSISAHMDVVDALPEDWERDPFTLTKENGYYYGRGTADNKLGLVATSAIFLRLKAEGFVPARDLILAFSGDEETDMASTKALVGQYRELTDSEYSLNADMGGGSLAAPGGAPVSYDIQAAEKTYITYELRVTSPGGHSSRPTQKNAIYDLAGALVKLQDYDFPVRQNDLTRQYFAAQARRTPGELGAAMAAFADNPGDADAVATLRTNPAYTGLVSTTCVATMLDAGHAENALPQTAMAVVNCRLFPGEGVEATAATLARVIDNPEIAVVQRDEATETDASPLREDLLAALRLAVDANYPGLEIVPYMSTGGSDGMHFRAAGIPSYGVDGLYMWSGDNYNHGLNERIPVDAFDKELRHWYVLLKAIGRPQD</sequence>
<dbReference type="EMBL" id="SRLE01000003">
    <property type="protein sequence ID" value="TGD75476.1"/>
    <property type="molecule type" value="Genomic_DNA"/>
</dbReference>
<feature type="domain" description="Peptidase M20 dimerisation" evidence="7">
    <location>
        <begin position="215"/>
        <end position="359"/>
    </location>
</feature>
<evidence type="ECO:0000256" key="4">
    <source>
        <dbReference type="ARBA" id="ARBA00022801"/>
    </source>
</evidence>
<keyword evidence="3" id="KW-0479">Metal-binding</keyword>
<keyword evidence="4 8" id="KW-0378">Hydrolase</keyword>
<keyword evidence="5" id="KW-0862">Zinc</keyword>
<evidence type="ECO:0000256" key="6">
    <source>
        <dbReference type="SAM" id="SignalP"/>
    </source>
</evidence>
<evidence type="ECO:0000313" key="9">
    <source>
        <dbReference type="Proteomes" id="UP000298050"/>
    </source>
</evidence>
<keyword evidence="6" id="KW-0732">Signal</keyword>
<dbReference type="GO" id="GO:0006508">
    <property type="term" value="P:proteolysis"/>
    <property type="evidence" value="ECO:0007669"/>
    <property type="project" value="UniProtKB-KW"/>
</dbReference>
<dbReference type="SUPFAM" id="SSF55031">
    <property type="entry name" value="Bacterial exopeptidase dimerisation domain"/>
    <property type="match status" value="1"/>
</dbReference>
<dbReference type="Pfam" id="PF07687">
    <property type="entry name" value="M20_dimer"/>
    <property type="match status" value="1"/>
</dbReference>
<dbReference type="InterPro" id="IPR002933">
    <property type="entry name" value="Peptidase_M20"/>
</dbReference>
<feature type="chain" id="PRO_5021215587" evidence="6">
    <location>
        <begin position="23"/>
        <end position="466"/>
    </location>
</feature>
<evidence type="ECO:0000256" key="1">
    <source>
        <dbReference type="ARBA" id="ARBA00006247"/>
    </source>
</evidence>
<dbReference type="AlphaFoldDB" id="A0A4Z0M7V2"/>
<dbReference type="RefSeq" id="WP_135441179.1">
    <property type="nucleotide sequence ID" value="NZ_SRLE01000003.1"/>
</dbReference>
<dbReference type="SUPFAM" id="SSF53187">
    <property type="entry name" value="Zn-dependent exopeptidases"/>
    <property type="match status" value="1"/>
</dbReference>
<accession>A0A4Z0M7V2</accession>
<evidence type="ECO:0000256" key="2">
    <source>
        <dbReference type="ARBA" id="ARBA00022670"/>
    </source>
</evidence>
<evidence type="ECO:0000313" key="8">
    <source>
        <dbReference type="EMBL" id="TGD75476.1"/>
    </source>
</evidence>
<dbReference type="PANTHER" id="PTHR45962">
    <property type="entry name" value="N-FATTY-ACYL-AMINO ACID SYNTHASE/HYDROLASE PM20D1"/>
    <property type="match status" value="1"/>
</dbReference>
<proteinExistence type="inferred from homology"/>
<name>A0A4Z0M7V2_9GAMM</name>
<evidence type="ECO:0000256" key="3">
    <source>
        <dbReference type="ARBA" id="ARBA00022723"/>
    </source>
</evidence>
<dbReference type="InterPro" id="IPR047177">
    <property type="entry name" value="Pept_M20A"/>
</dbReference>
<dbReference type="Proteomes" id="UP000298050">
    <property type="component" value="Unassembled WGS sequence"/>
</dbReference>
<dbReference type="Pfam" id="PF01546">
    <property type="entry name" value="Peptidase_M20"/>
    <property type="match status" value="1"/>
</dbReference>
<dbReference type="GO" id="GO:0008233">
    <property type="term" value="F:peptidase activity"/>
    <property type="evidence" value="ECO:0007669"/>
    <property type="project" value="UniProtKB-KW"/>
</dbReference>
<dbReference type="Gene3D" id="3.40.630.10">
    <property type="entry name" value="Zn peptidases"/>
    <property type="match status" value="1"/>
</dbReference>
<dbReference type="Gene3D" id="3.30.70.360">
    <property type="match status" value="1"/>
</dbReference>
<comment type="similarity">
    <text evidence="1">Belongs to the peptidase M20A family.</text>
</comment>
<dbReference type="GO" id="GO:0046872">
    <property type="term" value="F:metal ion binding"/>
    <property type="evidence" value="ECO:0007669"/>
    <property type="project" value="UniProtKB-KW"/>
</dbReference>
<reference evidence="8 9" key="1">
    <citation type="submission" date="2019-04" db="EMBL/GenBank/DDBJ databases">
        <title>Taxonomy of novel Haliea sp. from mangrove soil of West Coast of India.</title>
        <authorList>
            <person name="Verma A."/>
            <person name="Kumar P."/>
            <person name="Krishnamurthi S."/>
        </authorList>
    </citation>
    <scope>NUCLEOTIDE SEQUENCE [LARGE SCALE GENOMIC DNA]</scope>
    <source>
        <strain evidence="8 9">SAOS-164</strain>
    </source>
</reference>
<dbReference type="NCBIfam" id="NF006596">
    <property type="entry name" value="PRK09133.1"/>
    <property type="match status" value="1"/>
</dbReference>
<evidence type="ECO:0000256" key="5">
    <source>
        <dbReference type="ARBA" id="ARBA00022833"/>
    </source>
</evidence>
<keyword evidence="2" id="KW-0645">Protease</keyword>
<keyword evidence="9" id="KW-1185">Reference proteome</keyword>
<dbReference type="OrthoDB" id="3665926at2"/>
<protein>
    <submittedName>
        <fullName evidence="8">M20/M25/M40 family metallo-hydrolase</fullName>
    </submittedName>
</protein>
<comment type="caution">
    <text evidence="8">The sequence shown here is derived from an EMBL/GenBank/DDBJ whole genome shotgun (WGS) entry which is preliminary data.</text>
</comment>
<evidence type="ECO:0000259" key="7">
    <source>
        <dbReference type="Pfam" id="PF07687"/>
    </source>
</evidence>
<organism evidence="8 9">
    <name type="scientific">Mangrovimicrobium sediminis</name>
    <dbReference type="NCBI Taxonomy" id="2562682"/>
    <lineage>
        <taxon>Bacteria</taxon>
        <taxon>Pseudomonadati</taxon>
        <taxon>Pseudomonadota</taxon>
        <taxon>Gammaproteobacteria</taxon>
        <taxon>Cellvibrionales</taxon>
        <taxon>Halieaceae</taxon>
        <taxon>Mangrovimicrobium</taxon>
    </lineage>
</organism>
<dbReference type="InterPro" id="IPR036264">
    <property type="entry name" value="Bact_exopeptidase_dim_dom"/>
</dbReference>